<proteinExistence type="predicted"/>
<dbReference type="GO" id="GO:0005743">
    <property type="term" value="C:mitochondrial inner membrane"/>
    <property type="evidence" value="ECO:0007669"/>
    <property type="project" value="TreeGrafter"/>
</dbReference>
<protein>
    <recommendedName>
        <fullName evidence="3">Cytochrome oxidase complex assembly protein</fullName>
    </recommendedName>
</protein>
<dbReference type="Proteomes" id="UP000803884">
    <property type="component" value="Unassembled WGS sequence"/>
</dbReference>
<dbReference type="GO" id="GO:0033617">
    <property type="term" value="P:mitochondrial respiratory chain complex IV assembly"/>
    <property type="evidence" value="ECO:0007669"/>
    <property type="project" value="InterPro"/>
</dbReference>
<dbReference type="RefSeq" id="XP_069229934.1">
    <property type="nucleotide sequence ID" value="XM_069373097.1"/>
</dbReference>
<dbReference type="PANTHER" id="PTHR28523:SF1">
    <property type="entry name" value="CYTOCHROME C OXIDASE ASSEMBLY FACTOR 1"/>
    <property type="match status" value="1"/>
</dbReference>
<accession>A0AB34KPF1</accession>
<dbReference type="EMBL" id="JAAQHG020000013">
    <property type="protein sequence ID" value="KAL1586829.1"/>
    <property type="molecule type" value="Genomic_DNA"/>
</dbReference>
<dbReference type="AlphaFoldDB" id="A0AB34KPF1"/>
<name>A0AB34KPF1_9PEZI</name>
<organism evidence="1 2">
    <name type="scientific">Cladosporium halotolerans</name>
    <dbReference type="NCBI Taxonomy" id="1052096"/>
    <lineage>
        <taxon>Eukaryota</taxon>
        <taxon>Fungi</taxon>
        <taxon>Dikarya</taxon>
        <taxon>Ascomycota</taxon>
        <taxon>Pezizomycotina</taxon>
        <taxon>Dothideomycetes</taxon>
        <taxon>Dothideomycetidae</taxon>
        <taxon>Cladosporiales</taxon>
        <taxon>Cladosporiaceae</taxon>
        <taxon>Cladosporium</taxon>
    </lineage>
</organism>
<dbReference type="PANTHER" id="PTHR28523">
    <property type="entry name" value="CYTOCHROME C OXIDASE ASSEMBLY FACTOR 1"/>
    <property type="match status" value="1"/>
</dbReference>
<dbReference type="InterPro" id="IPR014807">
    <property type="entry name" value="Coa1"/>
</dbReference>
<sequence>MLPRLRARAHAALRQPTTTSLPARRTLIAAPKPNSGPLMERRADRALPPLSSRNAWLRTLPAFAAIMAACTLAIFNYQKSNSSVVSSALYSLRTNGEARRLLGDEIYFAQQLPWIWGKIDQVHGEIDVRFGVRGTRGRGEMRLRCVRRERMGFFETTEWSLTPDGGEKVSLLEEGVDPFAQEKA</sequence>
<evidence type="ECO:0000313" key="1">
    <source>
        <dbReference type="EMBL" id="KAL1586829.1"/>
    </source>
</evidence>
<gene>
    <name evidence="1" type="ORF">WHR41_04491</name>
</gene>
<evidence type="ECO:0000313" key="2">
    <source>
        <dbReference type="Proteomes" id="UP000803884"/>
    </source>
</evidence>
<dbReference type="Pfam" id="PF08695">
    <property type="entry name" value="Coa1"/>
    <property type="match status" value="1"/>
</dbReference>
<comment type="caution">
    <text evidence="1">The sequence shown here is derived from an EMBL/GenBank/DDBJ whole genome shotgun (WGS) entry which is preliminary data.</text>
</comment>
<dbReference type="InterPro" id="IPR042432">
    <property type="entry name" value="Coa1_fungi"/>
</dbReference>
<keyword evidence="2" id="KW-1185">Reference proteome</keyword>
<evidence type="ECO:0008006" key="3">
    <source>
        <dbReference type="Google" id="ProtNLM"/>
    </source>
</evidence>
<dbReference type="GeneID" id="96005935"/>
<reference evidence="1 2" key="1">
    <citation type="journal article" date="2020" name="Microbiol. Resour. Announc.">
        <title>Draft Genome Sequence of a Cladosporium Species Isolated from the Mesophotic Ascidian Didemnum maculosum.</title>
        <authorList>
            <person name="Gioti A."/>
            <person name="Siaperas R."/>
            <person name="Nikolaivits E."/>
            <person name="Le Goff G."/>
            <person name="Ouazzani J."/>
            <person name="Kotoulas G."/>
            <person name="Topakas E."/>
        </authorList>
    </citation>
    <scope>NUCLEOTIDE SEQUENCE [LARGE SCALE GENOMIC DNA]</scope>
    <source>
        <strain evidence="1 2">TM138-S3</strain>
    </source>
</reference>